<organism evidence="4 5">
    <name type="scientific">Odynerus spinipes</name>
    <dbReference type="NCBI Taxonomy" id="1348599"/>
    <lineage>
        <taxon>Eukaryota</taxon>
        <taxon>Metazoa</taxon>
        <taxon>Ecdysozoa</taxon>
        <taxon>Arthropoda</taxon>
        <taxon>Hexapoda</taxon>
        <taxon>Insecta</taxon>
        <taxon>Pterygota</taxon>
        <taxon>Neoptera</taxon>
        <taxon>Endopterygota</taxon>
        <taxon>Hymenoptera</taxon>
        <taxon>Apocrita</taxon>
        <taxon>Aculeata</taxon>
        <taxon>Vespoidea</taxon>
        <taxon>Vespidae</taxon>
        <taxon>Eumeninae</taxon>
        <taxon>Odynerus</taxon>
    </lineage>
</organism>
<protein>
    <recommendedName>
        <fullName evidence="3">Elongator complex protein 6</fullName>
    </recommendedName>
</protein>
<dbReference type="InterPro" id="IPR018627">
    <property type="entry name" value="ELP6"/>
</dbReference>
<evidence type="ECO:0000256" key="2">
    <source>
        <dbReference type="ARBA" id="ARBA00008837"/>
    </source>
</evidence>
<dbReference type="GO" id="GO:0033588">
    <property type="term" value="C:elongator holoenzyme complex"/>
    <property type="evidence" value="ECO:0007669"/>
    <property type="project" value="InterPro"/>
</dbReference>
<evidence type="ECO:0000313" key="5">
    <source>
        <dbReference type="Proteomes" id="UP001258017"/>
    </source>
</evidence>
<dbReference type="AlphaFoldDB" id="A0AAD9RUZ4"/>
<sequence>MVSSMQSVCGTLGIDRVDMRGKIVLIEEQHGCDANFLVSALISNALKKNYGLCFVLFHNTFDHYHNISMRTGYNLTALKEKGKVAVVESMKELVCNINAMCMDIDKKVQNSNEDNKCSGMNVVHNLFKLLKESYNEVEKESESVLIIIDDISHLFDLGLSLRDSLYFVRYIRSLMESHSTTQLCIVAHTYEGDLQSCVPDVVCNSLKYMAHLILVVEPLKTGHSSDASGKVTVCWNIDSVRSEYHWTERMIYLYKLLDWHVKIFAPGAMTSVV</sequence>
<reference evidence="4" key="2">
    <citation type="journal article" date="2023" name="Commun. Biol.">
        <title>Intrasexual cuticular hydrocarbon dimorphism in a wasp sheds light on hydrocarbon biosynthesis genes in Hymenoptera.</title>
        <authorList>
            <person name="Moris V.C."/>
            <person name="Podsiadlowski L."/>
            <person name="Martin S."/>
            <person name="Oeyen J.P."/>
            <person name="Donath A."/>
            <person name="Petersen M."/>
            <person name="Wilbrandt J."/>
            <person name="Misof B."/>
            <person name="Liedtke D."/>
            <person name="Thamm M."/>
            <person name="Scheiner R."/>
            <person name="Schmitt T."/>
            <person name="Niehuis O."/>
        </authorList>
    </citation>
    <scope>NUCLEOTIDE SEQUENCE</scope>
    <source>
        <strain evidence="4">GBR_01_08_01A</strain>
    </source>
</reference>
<comment type="similarity">
    <text evidence="2">Belongs to the ELP6 family.</text>
</comment>
<name>A0AAD9RUZ4_9HYME</name>
<evidence type="ECO:0000313" key="4">
    <source>
        <dbReference type="EMBL" id="KAK2586289.1"/>
    </source>
</evidence>
<dbReference type="GO" id="GO:0002098">
    <property type="term" value="P:tRNA wobble uridine modification"/>
    <property type="evidence" value="ECO:0007669"/>
    <property type="project" value="InterPro"/>
</dbReference>
<dbReference type="InterPro" id="IPR027417">
    <property type="entry name" value="P-loop_NTPase"/>
</dbReference>
<comment type="caution">
    <text evidence="4">The sequence shown here is derived from an EMBL/GenBank/DDBJ whole genome shotgun (WGS) entry which is preliminary data.</text>
</comment>
<gene>
    <name evidence="4" type="ORF">KPH14_001542</name>
</gene>
<dbReference type="CDD" id="cd19495">
    <property type="entry name" value="Elp6"/>
    <property type="match status" value="1"/>
</dbReference>
<evidence type="ECO:0000256" key="3">
    <source>
        <dbReference type="ARBA" id="ARBA00020263"/>
    </source>
</evidence>
<accession>A0AAD9RUZ4</accession>
<dbReference type="Proteomes" id="UP001258017">
    <property type="component" value="Unassembled WGS sequence"/>
</dbReference>
<evidence type="ECO:0000256" key="1">
    <source>
        <dbReference type="ARBA" id="ARBA00005043"/>
    </source>
</evidence>
<dbReference type="EMBL" id="JAIFRP010000014">
    <property type="protein sequence ID" value="KAK2586289.1"/>
    <property type="molecule type" value="Genomic_DNA"/>
</dbReference>
<reference evidence="4" key="1">
    <citation type="submission" date="2021-08" db="EMBL/GenBank/DDBJ databases">
        <authorList>
            <person name="Misof B."/>
            <person name="Oliver O."/>
            <person name="Podsiadlowski L."/>
            <person name="Donath A."/>
            <person name="Peters R."/>
            <person name="Mayer C."/>
            <person name="Rust J."/>
            <person name="Gunkel S."/>
            <person name="Lesny P."/>
            <person name="Martin S."/>
            <person name="Oeyen J.P."/>
            <person name="Petersen M."/>
            <person name="Panagiotis P."/>
            <person name="Wilbrandt J."/>
            <person name="Tanja T."/>
        </authorList>
    </citation>
    <scope>NUCLEOTIDE SEQUENCE</scope>
    <source>
        <strain evidence="4">GBR_01_08_01A</strain>
        <tissue evidence="4">Thorax + abdomen</tissue>
    </source>
</reference>
<proteinExistence type="inferred from homology"/>
<dbReference type="Pfam" id="PF09807">
    <property type="entry name" value="ELP6"/>
    <property type="match status" value="1"/>
</dbReference>
<comment type="pathway">
    <text evidence="1">tRNA modification; 5-methoxycarbonylmethyl-2-thiouridine-tRNA biosynthesis.</text>
</comment>
<dbReference type="Gene3D" id="3.40.50.300">
    <property type="entry name" value="P-loop containing nucleotide triphosphate hydrolases"/>
    <property type="match status" value="1"/>
</dbReference>
<keyword evidence="5" id="KW-1185">Reference proteome</keyword>
<dbReference type="PANTHER" id="PTHR16184:SF6">
    <property type="entry name" value="ELONGATOR COMPLEX PROTEIN 6"/>
    <property type="match status" value="1"/>
</dbReference>
<dbReference type="PANTHER" id="PTHR16184">
    <property type="entry name" value="ELONGATOR COMPLEX PROTEIN 6"/>
    <property type="match status" value="1"/>
</dbReference>